<evidence type="ECO:0000313" key="2">
    <source>
        <dbReference type="Proteomes" id="UP000199663"/>
    </source>
</evidence>
<dbReference type="Proteomes" id="UP000199663">
    <property type="component" value="Unassembled WGS sequence"/>
</dbReference>
<dbReference type="EMBL" id="FNQC01000013">
    <property type="protein sequence ID" value="SDZ40249.1"/>
    <property type="molecule type" value="Genomic_DNA"/>
</dbReference>
<gene>
    <name evidence="1" type="ORF">SAMN05444412_11313</name>
</gene>
<name>A0A1H3ST06_9BACT</name>
<keyword evidence="2" id="KW-1185">Reference proteome</keyword>
<protein>
    <submittedName>
        <fullName evidence="1">Uncharacterized protein</fullName>
    </submittedName>
</protein>
<organism evidence="1 2">
    <name type="scientific">Rhodonellum ikkaensis</name>
    <dbReference type="NCBI Taxonomy" id="336829"/>
    <lineage>
        <taxon>Bacteria</taxon>
        <taxon>Pseudomonadati</taxon>
        <taxon>Bacteroidota</taxon>
        <taxon>Cytophagia</taxon>
        <taxon>Cytophagales</taxon>
        <taxon>Cytophagaceae</taxon>
        <taxon>Rhodonellum</taxon>
    </lineage>
</organism>
<accession>A0A1H3ST06</accession>
<proteinExistence type="predicted"/>
<sequence>MKKSMSIVSPYFKYFMQGFTVLFFNNRYGIEKQPEYFQSNKNWTSCVRYWHAGFYYFPTGSIYINRLENLFLLVNVT</sequence>
<comment type="caution">
    <text evidence="1">The sequence shown here is derived from an EMBL/GenBank/DDBJ whole genome shotgun (WGS) entry which is preliminary data.</text>
</comment>
<evidence type="ECO:0000313" key="1">
    <source>
        <dbReference type="EMBL" id="SDZ40249.1"/>
    </source>
</evidence>
<reference evidence="1 2" key="1">
    <citation type="submission" date="2016-10" db="EMBL/GenBank/DDBJ databases">
        <authorList>
            <person name="Varghese N."/>
            <person name="Submissions S."/>
        </authorList>
    </citation>
    <scope>NUCLEOTIDE SEQUENCE [LARGE SCALE GENOMIC DNA]</scope>
    <source>
        <strain evidence="1 2">DSM 17997</strain>
    </source>
</reference>